<dbReference type="Gene3D" id="3.40.50.12660">
    <property type="match status" value="2"/>
</dbReference>
<dbReference type="PANTHER" id="PTHR48104">
    <property type="entry name" value="METACASPASE-4"/>
    <property type="match status" value="1"/>
</dbReference>
<dbReference type="Gene3D" id="6.10.140.1230">
    <property type="match status" value="1"/>
</dbReference>
<comment type="similarity">
    <text evidence="1">Belongs to the peptidase C14B family.</text>
</comment>
<evidence type="ECO:0000313" key="7">
    <source>
        <dbReference type="EMBL" id="RCH90357.1"/>
    </source>
</evidence>
<reference evidence="7 8" key="1">
    <citation type="journal article" date="2018" name="G3 (Bethesda)">
        <title>Phylogenetic and Phylogenomic Definition of Rhizopus Species.</title>
        <authorList>
            <person name="Gryganskyi A.P."/>
            <person name="Golan J."/>
            <person name="Dolatabadi S."/>
            <person name="Mondo S."/>
            <person name="Robb S."/>
            <person name="Idnurm A."/>
            <person name="Muszewska A."/>
            <person name="Steczkiewicz K."/>
            <person name="Masonjones S."/>
            <person name="Liao H.L."/>
            <person name="Gajdeczka M.T."/>
            <person name="Anike F."/>
            <person name="Vuek A."/>
            <person name="Anishchenko I.M."/>
            <person name="Voigt K."/>
            <person name="de Hoog G.S."/>
            <person name="Smith M.E."/>
            <person name="Heitman J."/>
            <person name="Vilgalys R."/>
            <person name="Stajich J.E."/>
        </authorList>
    </citation>
    <scope>NUCLEOTIDE SEQUENCE [LARGE SCALE GENOMIC DNA]</scope>
    <source>
        <strain evidence="7 8">CBS 357.93</strain>
    </source>
</reference>
<evidence type="ECO:0000256" key="1">
    <source>
        <dbReference type="ARBA" id="ARBA00009005"/>
    </source>
</evidence>
<dbReference type="GO" id="GO:0006508">
    <property type="term" value="P:proteolysis"/>
    <property type="evidence" value="ECO:0007669"/>
    <property type="project" value="UniProtKB-KW"/>
</dbReference>
<sequence>MADSDREYGYGDNAPGSDAYDPEFTTEEMLEPNPNYPQPPFISENQPSTPVPYGENTTSPDSEFFLHIDPRVKEYGTPEFKISNCQGRKKALLIGINYFGTNHELNGCINDVENIENFLTSLYGFKKEDMVILTDDNPPHSKYYPNRENILAAMRWLVEDAQPNDSFFFHYSGHGGRVKDVSGDEEDGYDETIYPADFEDYEGTSGQIIDDEMHDILVRPLCEGCRLTCIFDSCHSGTVLDLPFIYSTKGVLKDQNLFKDAGKGLLSAGIAYATGDRPRAISELMELGRELFNARDIEEENRRRNFSPADVIMFSGCKDDQTSADAKEAGRATGAMSYALTTSLRKNPNQSYQALLNSLREILRDKYSQRPQLSASHPIDVNLQFEFLFGKRKTPAEVLRQHQRAITKAQRELDREREKLERQEKKLILDIKKSAKENQLGACKVMAKDLVRTRRNVQKFYQMKTQLQAVGLRIQTLRSSQQMAEAMRGATKAMGAMNRQMNLPKIQQIMMQFERESELMDMKDEMMGDAIDDAFEEEEEEAESDEIVNKVLDEIGISFNQELGEVPSGIKQAEAPLGSSGERIAQAEGGLSADDAALQARLDNLRRE</sequence>
<dbReference type="InterPro" id="IPR050452">
    <property type="entry name" value="Metacaspase"/>
</dbReference>
<feature type="domain" description="Peptidase C14 caspase" evidence="6">
    <location>
        <begin position="88"/>
        <end position="377"/>
    </location>
</feature>
<keyword evidence="4" id="KW-0175">Coiled coil</keyword>
<keyword evidence="3" id="KW-0378">Hydrolase</keyword>
<dbReference type="AlphaFoldDB" id="A0A367JK89"/>
<dbReference type="GO" id="GO:0005737">
    <property type="term" value="C:cytoplasm"/>
    <property type="evidence" value="ECO:0007669"/>
    <property type="project" value="TreeGrafter"/>
</dbReference>
<dbReference type="InterPro" id="IPR005024">
    <property type="entry name" value="Snf7_fam"/>
</dbReference>
<evidence type="ECO:0000259" key="6">
    <source>
        <dbReference type="Pfam" id="PF00656"/>
    </source>
</evidence>
<evidence type="ECO:0000313" key="8">
    <source>
        <dbReference type="Proteomes" id="UP000252139"/>
    </source>
</evidence>
<gene>
    <name evidence="7" type="primary">MCA1_8</name>
    <name evidence="7" type="ORF">CU097_011676</name>
</gene>
<keyword evidence="7" id="KW-0645">Protease</keyword>
<dbReference type="Proteomes" id="UP000252139">
    <property type="component" value="Unassembled WGS sequence"/>
</dbReference>
<accession>A0A367JK89</accession>
<feature type="coiled-coil region" evidence="4">
    <location>
        <begin position="399"/>
        <end position="437"/>
    </location>
</feature>
<dbReference type="InterPro" id="IPR029030">
    <property type="entry name" value="Caspase-like_dom_sf"/>
</dbReference>
<dbReference type="GO" id="GO:0004197">
    <property type="term" value="F:cysteine-type endopeptidase activity"/>
    <property type="evidence" value="ECO:0007669"/>
    <property type="project" value="InterPro"/>
</dbReference>
<dbReference type="InterPro" id="IPR011600">
    <property type="entry name" value="Pept_C14_caspase"/>
</dbReference>
<evidence type="ECO:0000256" key="4">
    <source>
        <dbReference type="SAM" id="Coils"/>
    </source>
</evidence>
<feature type="region of interest" description="Disordered" evidence="5">
    <location>
        <begin position="1"/>
        <end position="57"/>
    </location>
</feature>
<dbReference type="GO" id="GO:0006915">
    <property type="term" value="P:apoptotic process"/>
    <property type="evidence" value="ECO:0007669"/>
    <property type="project" value="UniProtKB-KW"/>
</dbReference>
<dbReference type="Pfam" id="PF03357">
    <property type="entry name" value="Snf7"/>
    <property type="match status" value="1"/>
</dbReference>
<feature type="region of interest" description="Disordered" evidence="5">
    <location>
        <begin position="572"/>
        <end position="593"/>
    </location>
</feature>
<proteinExistence type="inferred from homology"/>
<dbReference type="Pfam" id="PF00656">
    <property type="entry name" value="Peptidase_C14"/>
    <property type="match status" value="1"/>
</dbReference>
<evidence type="ECO:0000256" key="2">
    <source>
        <dbReference type="ARBA" id="ARBA00022703"/>
    </source>
</evidence>
<protein>
    <submittedName>
        <fullName evidence="7">Ca(2+)-dependent cysteine protease</fullName>
    </submittedName>
</protein>
<dbReference type="PANTHER" id="PTHR48104:SF30">
    <property type="entry name" value="METACASPASE-1"/>
    <property type="match status" value="1"/>
</dbReference>
<dbReference type="OrthoDB" id="3223806at2759"/>
<organism evidence="7 8">
    <name type="scientific">Rhizopus azygosporus</name>
    <name type="common">Rhizopus microsporus var. azygosporus</name>
    <dbReference type="NCBI Taxonomy" id="86630"/>
    <lineage>
        <taxon>Eukaryota</taxon>
        <taxon>Fungi</taxon>
        <taxon>Fungi incertae sedis</taxon>
        <taxon>Mucoromycota</taxon>
        <taxon>Mucoromycotina</taxon>
        <taxon>Mucoromycetes</taxon>
        <taxon>Mucorales</taxon>
        <taxon>Mucorineae</taxon>
        <taxon>Rhizopodaceae</taxon>
        <taxon>Rhizopus</taxon>
    </lineage>
</organism>
<dbReference type="GO" id="GO:0007034">
    <property type="term" value="P:vacuolar transport"/>
    <property type="evidence" value="ECO:0007669"/>
    <property type="project" value="InterPro"/>
</dbReference>
<keyword evidence="2" id="KW-0053">Apoptosis</keyword>
<evidence type="ECO:0000256" key="5">
    <source>
        <dbReference type="SAM" id="MobiDB-lite"/>
    </source>
</evidence>
<keyword evidence="3" id="KW-0788">Thiol protease</keyword>
<dbReference type="EMBL" id="PJQL01001135">
    <property type="protein sequence ID" value="RCH90357.1"/>
    <property type="molecule type" value="Genomic_DNA"/>
</dbReference>
<evidence type="ECO:0000256" key="3">
    <source>
        <dbReference type="ARBA" id="ARBA00022807"/>
    </source>
</evidence>
<name>A0A367JK89_RHIAZ</name>
<feature type="compositionally biased region" description="Acidic residues" evidence="5">
    <location>
        <begin position="20"/>
        <end position="30"/>
    </location>
</feature>
<keyword evidence="8" id="KW-1185">Reference proteome</keyword>
<dbReference type="SUPFAM" id="SSF52129">
    <property type="entry name" value="Caspase-like"/>
    <property type="match status" value="1"/>
</dbReference>
<comment type="caution">
    <text evidence="7">The sequence shown here is derived from an EMBL/GenBank/DDBJ whole genome shotgun (WGS) entry which is preliminary data.</text>
</comment>